<evidence type="ECO:0000313" key="1">
    <source>
        <dbReference type="EMBL" id="AJG19556.1"/>
    </source>
</evidence>
<dbReference type="RefSeq" id="WP_043346473.1">
    <property type="nucleotide sequence ID" value="NZ_CP010536.1"/>
</dbReference>
<reference evidence="1 2" key="1">
    <citation type="journal article" date="2015" name="Genome Announc.">
        <title>Complete Genome Sequence of Cupriavidus basilensis 4G11, Isolated from the Oak Ridge Field Research Center Site.</title>
        <authorList>
            <person name="Ray J."/>
            <person name="Waters R.J."/>
            <person name="Skerker J.M."/>
            <person name="Kuehl J.V."/>
            <person name="Price M.N."/>
            <person name="Huang J."/>
            <person name="Chakraborty R."/>
            <person name="Arkin A.P."/>
            <person name="Deutschbauer A."/>
        </authorList>
    </citation>
    <scope>NUCLEOTIDE SEQUENCE [LARGE SCALE GENOMIC DNA]</scope>
    <source>
        <strain evidence="1">4G11</strain>
    </source>
</reference>
<protein>
    <submittedName>
        <fullName evidence="1">Uncharacterized protein</fullName>
    </submittedName>
</protein>
<name>A0A0C4YFR7_9BURK</name>
<proteinExistence type="predicted"/>
<keyword evidence="2" id="KW-1185">Reference proteome</keyword>
<dbReference type="EMBL" id="CP010536">
    <property type="protein sequence ID" value="AJG19556.1"/>
    <property type="molecule type" value="Genomic_DNA"/>
</dbReference>
<evidence type="ECO:0000313" key="2">
    <source>
        <dbReference type="Proteomes" id="UP000031843"/>
    </source>
</evidence>
<accession>A0A0C4YFR7</accession>
<sequence length="59" mass="6412">MAFPAWSTARYRYFHWPGNNGAGTAYANGSNQNMGLDNLFYTNTLAQTAAGCYVIGNCP</sequence>
<dbReference type="AlphaFoldDB" id="A0A0C4YFR7"/>
<dbReference type="KEGG" id="cbw:RR42_m2164"/>
<organism evidence="1 2">
    <name type="scientific">Cupriavidus basilensis</name>
    <dbReference type="NCBI Taxonomy" id="68895"/>
    <lineage>
        <taxon>Bacteria</taxon>
        <taxon>Pseudomonadati</taxon>
        <taxon>Pseudomonadota</taxon>
        <taxon>Betaproteobacteria</taxon>
        <taxon>Burkholderiales</taxon>
        <taxon>Burkholderiaceae</taxon>
        <taxon>Cupriavidus</taxon>
    </lineage>
</organism>
<gene>
    <name evidence="1" type="ORF">RR42_m2164</name>
</gene>
<dbReference type="Proteomes" id="UP000031843">
    <property type="component" value="Chromosome main"/>
</dbReference>